<protein>
    <submittedName>
        <fullName evidence="8">Paxillin-like protein 1</fullName>
    </submittedName>
</protein>
<dbReference type="CDD" id="cd09397">
    <property type="entry name" value="LIM1_UF1"/>
    <property type="match status" value="1"/>
</dbReference>
<evidence type="ECO:0000313" key="8">
    <source>
        <dbReference type="EMBL" id="KTB07538.1"/>
    </source>
</evidence>
<dbReference type="VEuPathDB" id="FungiDB:B1J91_G02387g"/>
<organism evidence="8 9">
    <name type="scientific">Candida glabrata</name>
    <name type="common">Yeast</name>
    <name type="synonym">Torulopsis glabrata</name>
    <dbReference type="NCBI Taxonomy" id="5478"/>
    <lineage>
        <taxon>Eukaryota</taxon>
        <taxon>Fungi</taxon>
        <taxon>Dikarya</taxon>
        <taxon>Ascomycota</taxon>
        <taxon>Saccharomycotina</taxon>
        <taxon>Saccharomycetes</taxon>
        <taxon>Saccharomycetales</taxon>
        <taxon>Saccharomycetaceae</taxon>
        <taxon>Nakaseomyces</taxon>
    </lineage>
</organism>
<feature type="compositionally biased region" description="Polar residues" evidence="6">
    <location>
        <begin position="490"/>
        <end position="501"/>
    </location>
</feature>
<feature type="domain" description="LIM zinc-binding" evidence="7">
    <location>
        <begin position="554"/>
        <end position="619"/>
    </location>
</feature>
<name>A0A0W0EBW6_CANGB</name>
<keyword evidence="2" id="KW-0677">Repeat</keyword>
<dbReference type="OrthoDB" id="1112565at2759"/>
<feature type="region of interest" description="Disordered" evidence="6">
    <location>
        <begin position="180"/>
        <end position="241"/>
    </location>
</feature>
<feature type="region of interest" description="Disordered" evidence="6">
    <location>
        <begin position="433"/>
        <end position="506"/>
    </location>
</feature>
<dbReference type="PROSITE" id="PS50023">
    <property type="entry name" value="LIM_DOMAIN_2"/>
    <property type="match status" value="1"/>
</dbReference>
<dbReference type="Proteomes" id="UP000054886">
    <property type="component" value="Unassembled WGS sequence"/>
</dbReference>
<evidence type="ECO:0000256" key="6">
    <source>
        <dbReference type="SAM" id="MobiDB-lite"/>
    </source>
</evidence>
<feature type="compositionally biased region" description="Basic and acidic residues" evidence="6">
    <location>
        <begin position="85"/>
        <end position="103"/>
    </location>
</feature>
<keyword evidence="1 5" id="KW-0479">Metal-binding</keyword>
<dbReference type="GO" id="GO:0000131">
    <property type="term" value="C:incipient cellular bud site"/>
    <property type="evidence" value="ECO:0007669"/>
    <property type="project" value="EnsemblFungi"/>
</dbReference>
<dbReference type="VEuPathDB" id="FungiDB:CAGL0G02387g"/>
<feature type="compositionally biased region" description="Polar residues" evidence="6">
    <location>
        <begin position="118"/>
        <end position="141"/>
    </location>
</feature>
<comment type="caution">
    <text evidence="8">The sequence shown here is derived from an EMBL/GenBank/DDBJ whole genome shotgun (WGS) entry which is preliminary data.</text>
</comment>
<dbReference type="Pfam" id="PF00412">
    <property type="entry name" value="LIM"/>
    <property type="match status" value="1"/>
</dbReference>
<dbReference type="PANTHER" id="PTHR24205:SF16">
    <property type="entry name" value="GH01042P-RELATED"/>
    <property type="match status" value="1"/>
</dbReference>
<dbReference type="GO" id="GO:0043332">
    <property type="term" value="C:mating projection tip"/>
    <property type="evidence" value="ECO:0007669"/>
    <property type="project" value="EnsemblFungi"/>
</dbReference>
<dbReference type="GO" id="GO:0005737">
    <property type="term" value="C:cytoplasm"/>
    <property type="evidence" value="ECO:0007669"/>
    <property type="project" value="EnsemblFungi"/>
</dbReference>
<feature type="compositionally biased region" description="Low complexity" evidence="6">
    <location>
        <begin position="229"/>
        <end position="238"/>
    </location>
</feature>
<feature type="compositionally biased region" description="Polar residues" evidence="6">
    <location>
        <begin position="443"/>
        <end position="455"/>
    </location>
</feature>
<dbReference type="InterPro" id="IPR001781">
    <property type="entry name" value="Znf_LIM"/>
</dbReference>
<dbReference type="Gene3D" id="2.10.110.10">
    <property type="entry name" value="Cysteine Rich Protein"/>
    <property type="match status" value="2"/>
</dbReference>
<dbReference type="GO" id="GO:0030011">
    <property type="term" value="P:maintenance of cell polarity"/>
    <property type="evidence" value="ECO:0007669"/>
    <property type="project" value="EnsemblFungi"/>
</dbReference>
<dbReference type="CDD" id="cd08368">
    <property type="entry name" value="LIM"/>
    <property type="match status" value="1"/>
</dbReference>
<accession>A0A0W0EBW6</accession>
<feature type="region of interest" description="Disordered" evidence="6">
    <location>
        <begin position="253"/>
        <end position="293"/>
    </location>
</feature>
<dbReference type="GO" id="GO:0005935">
    <property type="term" value="C:cellular bud neck"/>
    <property type="evidence" value="ECO:0007669"/>
    <property type="project" value="EnsemblFungi"/>
</dbReference>
<dbReference type="GO" id="GO:0035023">
    <property type="term" value="P:regulation of Rho protein signal transduction"/>
    <property type="evidence" value="ECO:0007669"/>
    <property type="project" value="EnsemblFungi"/>
</dbReference>
<feature type="compositionally biased region" description="Polar residues" evidence="6">
    <location>
        <begin position="180"/>
        <end position="206"/>
    </location>
</feature>
<evidence type="ECO:0000256" key="5">
    <source>
        <dbReference type="PROSITE-ProRule" id="PRU00125"/>
    </source>
</evidence>
<evidence type="ECO:0000313" key="9">
    <source>
        <dbReference type="Proteomes" id="UP000054886"/>
    </source>
</evidence>
<dbReference type="VEuPathDB" id="FungiDB:GVI51_G02255"/>
<keyword evidence="4 5" id="KW-0440">LIM domain</keyword>
<dbReference type="GO" id="GO:0005934">
    <property type="term" value="C:cellular bud tip"/>
    <property type="evidence" value="ECO:0007669"/>
    <property type="project" value="EnsemblFungi"/>
</dbReference>
<dbReference type="EMBL" id="LLZZ01000107">
    <property type="protein sequence ID" value="KTB07538.1"/>
    <property type="molecule type" value="Genomic_DNA"/>
</dbReference>
<sequence length="709" mass="80326">MYSSMYGSPFPKINPNVRYKTALERAGFDVKTGNSKRSVSERPMDRYPAAKAADTPLKNSSTPVSPSKYKSPNASNKSIHKPSRKSNDSHLMEKQRDIDDRQEISMYKPQGDIGGKFRSTSEQSTFGQYTNDRNSGNNQESLPIDHNVLTNASPAVPIVTPSMANPIEKSFQMLTQNDTSMSLNSNTSEEIEQKSSVLDDNIINSDNWDERENNHASYESANEYHQKSHSQQVSQYSHHTNENHFSETEIDNDLNFNAEPSPENNINETDTESDDADSLEFNPNADLSANLDETDYNFQKDLDLNDPITSDDGDDFTKPLVLDNNYEKETAPNELSTQKFIQIPNRSFERLNKSNNNTIASIQDTPEEDITGTVTSTNPQLQKLIAQLDDVSLTRNAEIDTLLQPKDSIAILPSDSDVQRNLSKYKKSSAYLSGFPKDLNMPNDDSTLPTEQQNTLLSNRSSNSSDRSDPRYQSDNISPGNGTPVFYKFNQPSPFTSNTPPELNHDEQLLYTPSKNDAKGSYDLSNIQVPSIVTEDMSETRSTPKITKYPPGEGPCRRCNKIIEGKRIFSRKDNELSGQWHRECFQCTKCDIQFNKNVPCYILNDQIFCQQHYHEENNTICCVCKTFIEGECLENDKMERFHTHCLTCILCKKIITSDYYIFNGEIPLCAEHNIEEMLSDGIIGDMINQEGIDRNNTVSRRRTRLINFN</sequence>
<evidence type="ECO:0000256" key="1">
    <source>
        <dbReference type="ARBA" id="ARBA00022723"/>
    </source>
</evidence>
<evidence type="ECO:0000259" key="7">
    <source>
        <dbReference type="PROSITE" id="PS50023"/>
    </source>
</evidence>
<reference evidence="8 9" key="1">
    <citation type="submission" date="2015-10" db="EMBL/GenBank/DDBJ databases">
        <title>Draft genomes sequences of Candida glabrata isolates 1A, 1B, 2A, 2B, 3A and 3B.</title>
        <authorList>
            <person name="Haavelsrud O.E."/>
            <person name="Gaustad P."/>
        </authorList>
    </citation>
    <scope>NUCLEOTIDE SEQUENCE [LARGE SCALE GENOMIC DNA]</scope>
    <source>
        <strain evidence="8">910700640</strain>
    </source>
</reference>
<dbReference type="SMART" id="SM00132">
    <property type="entry name" value="LIM"/>
    <property type="match status" value="2"/>
</dbReference>
<evidence type="ECO:0000256" key="4">
    <source>
        <dbReference type="ARBA" id="ARBA00023038"/>
    </source>
</evidence>
<dbReference type="AlphaFoldDB" id="A0A0W0EBW6"/>
<gene>
    <name evidence="8" type="ORF">AO440_001583</name>
</gene>
<dbReference type="VEuPathDB" id="FungiDB:GW608_G02255"/>
<feature type="compositionally biased region" description="Acidic residues" evidence="6">
    <location>
        <begin position="269"/>
        <end position="278"/>
    </location>
</feature>
<dbReference type="PANTHER" id="PTHR24205">
    <property type="entry name" value="FOUR AND A HALF LIM DOMAINS PROTEIN"/>
    <property type="match status" value="1"/>
</dbReference>
<dbReference type="PROSITE" id="PS00478">
    <property type="entry name" value="LIM_DOMAIN_1"/>
    <property type="match status" value="2"/>
</dbReference>
<proteinExistence type="predicted"/>
<evidence type="ECO:0000256" key="2">
    <source>
        <dbReference type="ARBA" id="ARBA00022737"/>
    </source>
</evidence>
<dbReference type="GO" id="GO:0005094">
    <property type="term" value="F:Rho GDP-dissociation inhibitor activity"/>
    <property type="evidence" value="ECO:0007669"/>
    <property type="project" value="EnsemblFungi"/>
</dbReference>
<keyword evidence="3 5" id="KW-0862">Zinc</keyword>
<dbReference type="GO" id="GO:0046872">
    <property type="term" value="F:metal ion binding"/>
    <property type="evidence" value="ECO:0007669"/>
    <property type="project" value="UniProtKB-KW"/>
</dbReference>
<feature type="compositionally biased region" description="Polar residues" evidence="6">
    <location>
        <begin position="57"/>
        <end position="77"/>
    </location>
</feature>
<feature type="region of interest" description="Disordered" evidence="6">
    <location>
        <begin position="24"/>
        <end position="144"/>
    </location>
</feature>
<dbReference type="SUPFAM" id="SSF57716">
    <property type="entry name" value="Glucocorticoid receptor-like (DNA-binding domain)"/>
    <property type="match status" value="1"/>
</dbReference>
<evidence type="ECO:0000256" key="3">
    <source>
        <dbReference type="ARBA" id="ARBA00022833"/>
    </source>
</evidence>
<feature type="compositionally biased region" description="Low complexity" evidence="6">
    <location>
        <begin position="456"/>
        <end position="465"/>
    </location>
</feature>
<dbReference type="VEuPathDB" id="FungiDB:GWK60_G02255"/>